<evidence type="ECO:0000313" key="5">
    <source>
        <dbReference type="Proteomes" id="UP000094056"/>
    </source>
</evidence>
<dbReference type="PANTHER" id="PTHR43065:SF42">
    <property type="entry name" value="TWO-COMPONENT SENSOR PPRA"/>
    <property type="match status" value="1"/>
</dbReference>
<evidence type="ECO:0000256" key="1">
    <source>
        <dbReference type="ARBA" id="ARBA00000085"/>
    </source>
</evidence>
<dbReference type="InterPro" id="IPR005467">
    <property type="entry name" value="His_kinase_dom"/>
</dbReference>
<dbReference type="EMBL" id="MAYW01000067">
    <property type="protein sequence ID" value="ODS32340.1"/>
    <property type="molecule type" value="Genomic_DNA"/>
</dbReference>
<dbReference type="AlphaFoldDB" id="A0A1E3X9N9"/>
<dbReference type="Pfam" id="PF02518">
    <property type="entry name" value="HATPase_c"/>
    <property type="match status" value="1"/>
</dbReference>
<dbReference type="GO" id="GO:0004673">
    <property type="term" value="F:protein histidine kinase activity"/>
    <property type="evidence" value="ECO:0007669"/>
    <property type="project" value="UniProtKB-EC"/>
</dbReference>
<dbReference type="PRINTS" id="PR00344">
    <property type="entry name" value="BCTRLSENSOR"/>
</dbReference>
<keyword evidence="4" id="KW-0808">Transferase</keyword>
<dbReference type="InterPro" id="IPR003594">
    <property type="entry name" value="HATPase_dom"/>
</dbReference>
<evidence type="ECO:0000256" key="2">
    <source>
        <dbReference type="ARBA" id="ARBA00012438"/>
    </source>
</evidence>
<evidence type="ECO:0000313" key="4">
    <source>
        <dbReference type="EMBL" id="ODS32340.1"/>
    </source>
</evidence>
<comment type="caution">
    <text evidence="4">The sequence shown here is derived from an EMBL/GenBank/DDBJ whole genome shotgun (WGS) entry which is preliminary data.</text>
</comment>
<dbReference type="EC" id="2.7.13.3" evidence="2"/>
<gene>
    <name evidence="4" type="ORF">SCARUB_02536</name>
</gene>
<dbReference type="PANTHER" id="PTHR43065">
    <property type="entry name" value="SENSOR HISTIDINE KINASE"/>
    <property type="match status" value="1"/>
</dbReference>
<name>A0A1E3X9N9_9BACT</name>
<dbReference type="SMART" id="SM00387">
    <property type="entry name" value="HATPase_c"/>
    <property type="match status" value="1"/>
</dbReference>
<dbReference type="PROSITE" id="PS50109">
    <property type="entry name" value="HIS_KIN"/>
    <property type="match status" value="1"/>
</dbReference>
<dbReference type="SUPFAM" id="SSF55874">
    <property type="entry name" value="ATPase domain of HSP90 chaperone/DNA topoisomerase II/histidine kinase"/>
    <property type="match status" value="1"/>
</dbReference>
<proteinExistence type="predicted"/>
<dbReference type="InterPro" id="IPR004358">
    <property type="entry name" value="Sig_transdc_His_kin-like_C"/>
</dbReference>
<dbReference type="InterPro" id="IPR036890">
    <property type="entry name" value="HATPase_C_sf"/>
</dbReference>
<comment type="catalytic activity">
    <reaction evidence="1">
        <text>ATP + protein L-histidine = ADP + protein N-phospho-L-histidine.</text>
        <dbReference type="EC" id="2.7.13.3"/>
    </reaction>
</comment>
<organism evidence="4 5">
    <name type="scientific">Candidatus Scalindua rubra</name>
    <dbReference type="NCBI Taxonomy" id="1872076"/>
    <lineage>
        <taxon>Bacteria</taxon>
        <taxon>Pseudomonadati</taxon>
        <taxon>Planctomycetota</taxon>
        <taxon>Candidatus Brocadiia</taxon>
        <taxon>Candidatus Brocadiales</taxon>
        <taxon>Candidatus Scalinduaceae</taxon>
        <taxon>Candidatus Scalindua</taxon>
    </lineage>
</organism>
<dbReference type="Gene3D" id="3.30.565.10">
    <property type="entry name" value="Histidine kinase-like ATPase, C-terminal domain"/>
    <property type="match status" value="1"/>
</dbReference>
<sequence>MENTIQSIGLCNAMGRFAGYGPMPFRLGMGINKSDLGKIFDPFFTTRKDSRGTGLGLSISYGIVKMHDGRIEVDSEIGKGTTFRIFLPLKAKKTRDVCGKII</sequence>
<accession>A0A1E3X9N9</accession>
<feature type="domain" description="Histidine kinase" evidence="3">
    <location>
        <begin position="28"/>
        <end position="91"/>
    </location>
</feature>
<protein>
    <recommendedName>
        <fullName evidence="2">histidine kinase</fullName>
        <ecNumber evidence="2">2.7.13.3</ecNumber>
    </recommendedName>
</protein>
<keyword evidence="4" id="KW-0418">Kinase</keyword>
<evidence type="ECO:0000259" key="3">
    <source>
        <dbReference type="PROSITE" id="PS50109"/>
    </source>
</evidence>
<dbReference type="Proteomes" id="UP000094056">
    <property type="component" value="Unassembled WGS sequence"/>
</dbReference>
<reference evidence="4 5" key="1">
    <citation type="submission" date="2016-07" db="EMBL/GenBank/DDBJ databases">
        <title>Draft genome of Scalindua rubra, obtained from a brine-seawater interface in the Red Sea, sheds light on salt adaptation in anammox bacteria.</title>
        <authorList>
            <person name="Speth D.R."/>
            <person name="Lagkouvardos I."/>
            <person name="Wang Y."/>
            <person name="Qian P.-Y."/>
            <person name="Dutilh B.E."/>
            <person name="Jetten M.S."/>
        </authorList>
    </citation>
    <scope>NUCLEOTIDE SEQUENCE [LARGE SCALE GENOMIC DNA]</scope>
    <source>
        <strain evidence="4">BSI-1</strain>
    </source>
</reference>